<dbReference type="EMBL" id="BTSX01000005">
    <property type="protein sequence ID" value="GMS99801.1"/>
    <property type="molecule type" value="Genomic_DNA"/>
</dbReference>
<feature type="transmembrane region" description="Helical" evidence="1">
    <location>
        <begin position="13"/>
        <end position="37"/>
    </location>
</feature>
<feature type="transmembrane region" description="Helical" evidence="1">
    <location>
        <begin position="99"/>
        <end position="118"/>
    </location>
</feature>
<dbReference type="SUPFAM" id="SSF81321">
    <property type="entry name" value="Family A G protein-coupled receptor-like"/>
    <property type="match status" value="1"/>
</dbReference>
<dbReference type="InterPro" id="IPR019428">
    <property type="entry name" value="7TM_GPCR_serpentine_rcpt_Str"/>
</dbReference>
<evidence type="ECO:0000313" key="3">
    <source>
        <dbReference type="Proteomes" id="UP001432027"/>
    </source>
</evidence>
<name>A0AAV5U029_9BILA</name>
<keyword evidence="1" id="KW-1133">Transmembrane helix</keyword>
<feature type="transmembrane region" description="Helical" evidence="1">
    <location>
        <begin position="204"/>
        <end position="226"/>
    </location>
</feature>
<dbReference type="AlphaFoldDB" id="A0AAV5U029"/>
<dbReference type="PANTHER" id="PTHR46178">
    <property type="entry name" value="SEVEN TM RECEPTOR"/>
    <property type="match status" value="1"/>
</dbReference>
<feature type="non-terminal residue" evidence="2">
    <location>
        <position position="1"/>
    </location>
</feature>
<dbReference type="PANTHER" id="PTHR46178:SF9">
    <property type="entry name" value="SEVEN TM RECEPTOR"/>
    <property type="match status" value="1"/>
</dbReference>
<evidence type="ECO:0008006" key="4">
    <source>
        <dbReference type="Google" id="ProtNLM"/>
    </source>
</evidence>
<keyword evidence="1" id="KW-0812">Transmembrane</keyword>
<sequence length="270" mass="31124">VFRFSKKINDFRYVFYTYCITNIIFAVVFSISLTQWVNGPGFAVYFPTGPFASDLTIIPYVFRMQTLVYLFVMSLVCVTCIYRYLLVVRPTSSQLRGRALSSLSFFPVTLWLVDTALIKQADAELRKRINNLLHGRFRLDFERIYLFALEVRTTEFGKFKIVGSILTVFQLNLMIGIMIWAGIRIYQTIQKSKNSQRSKIVEKSALRLLVAQAINPIFLLHIPTFLNFLEAEIVVLPDMVNRISCVVMNVFAVTNPLLNIIFSRNLLNSL</sequence>
<feature type="transmembrane region" description="Helical" evidence="1">
    <location>
        <begin position="161"/>
        <end position="183"/>
    </location>
</feature>
<dbReference type="Proteomes" id="UP001432027">
    <property type="component" value="Unassembled WGS sequence"/>
</dbReference>
<reference evidence="2" key="1">
    <citation type="submission" date="2023-10" db="EMBL/GenBank/DDBJ databases">
        <title>Genome assembly of Pristionchus species.</title>
        <authorList>
            <person name="Yoshida K."/>
            <person name="Sommer R.J."/>
        </authorList>
    </citation>
    <scope>NUCLEOTIDE SEQUENCE</scope>
    <source>
        <strain evidence="2">RS0144</strain>
    </source>
</reference>
<gene>
    <name evidence="2" type="ORF">PENTCL1PPCAC_21976</name>
</gene>
<feature type="transmembrane region" description="Helical" evidence="1">
    <location>
        <begin position="67"/>
        <end position="87"/>
    </location>
</feature>
<comment type="caution">
    <text evidence="2">The sequence shown here is derived from an EMBL/GenBank/DDBJ whole genome shotgun (WGS) entry which is preliminary data.</text>
</comment>
<organism evidence="2 3">
    <name type="scientific">Pristionchus entomophagus</name>
    <dbReference type="NCBI Taxonomy" id="358040"/>
    <lineage>
        <taxon>Eukaryota</taxon>
        <taxon>Metazoa</taxon>
        <taxon>Ecdysozoa</taxon>
        <taxon>Nematoda</taxon>
        <taxon>Chromadorea</taxon>
        <taxon>Rhabditida</taxon>
        <taxon>Rhabditina</taxon>
        <taxon>Diplogasteromorpha</taxon>
        <taxon>Diplogasteroidea</taxon>
        <taxon>Neodiplogasteridae</taxon>
        <taxon>Pristionchus</taxon>
    </lineage>
</organism>
<feature type="non-terminal residue" evidence="2">
    <location>
        <position position="270"/>
    </location>
</feature>
<keyword evidence="1" id="KW-0472">Membrane</keyword>
<feature type="transmembrane region" description="Helical" evidence="1">
    <location>
        <begin position="246"/>
        <end position="267"/>
    </location>
</feature>
<keyword evidence="3" id="KW-1185">Reference proteome</keyword>
<evidence type="ECO:0000313" key="2">
    <source>
        <dbReference type="EMBL" id="GMS99801.1"/>
    </source>
</evidence>
<accession>A0AAV5U029</accession>
<dbReference type="Pfam" id="PF10326">
    <property type="entry name" value="7TM_GPCR_Str"/>
    <property type="match status" value="1"/>
</dbReference>
<evidence type="ECO:0000256" key="1">
    <source>
        <dbReference type="SAM" id="Phobius"/>
    </source>
</evidence>
<protein>
    <recommendedName>
        <fullName evidence="4">G protein-coupled receptor</fullName>
    </recommendedName>
</protein>
<proteinExistence type="predicted"/>